<dbReference type="AlphaFoldDB" id="A0A1G2PKH4"/>
<dbReference type="Proteomes" id="UP000177629">
    <property type="component" value="Unassembled WGS sequence"/>
</dbReference>
<evidence type="ECO:0000313" key="2">
    <source>
        <dbReference type="Proteomes" id="UP000177629"/>
    </source>
</evidence>
<dbReference type="STRING" id="1802362.A2806_03935"/>
<evidence type="ECO:0000313" key="1">
    <source>
        <dbReference type="EMBL" id="OHA48818.1"/>
    </source>
</evidence>
<organism evidence="1 2">
    <name type="scientific">Candidatus Terrybacteria bacterium RIFCSPHIGHO2_01_FULL_48_17</name>
    <dbReference type="NCBI Taxonomy" id="1802362"/>
    <lineage>
        <taxon>Bacteria</taxon>
        <taxon>Candidatus Terryibacteriota</taxon>
    </lineage>
</organism>
<sequence>MEEPRCDGVVLEYYDPVQHKFRSRLIWFKADPLLGRNQLKLALVAIKIHGLNLAAIHFINGHATFSAAYRGPSNFEGRKMLDQYLPEDIASEFAEYSPPD</sequence>
<dbReference type="EMBL" id="MHSS01000002">
    <property type="protein sequence ID" value="OHA48818.1"/>
    <property type="molecule type" value="Genomic_DNA"/>
</dbReference>
<reference evidence="1 2" key="1">
    <citation type="journal article" date="2016" name="Nat. Commun.">
        <title>Thousands of microbial genomes shed light on interconnected biogeochemical processes in an aquifer system.</title>
        <authorList>
            <person name="Anantharaman K."/>
            <person name="Brown C.T."/>
            <person name="Hug L.A."/>
            <person name="Sharon I."/>
            <person name="Castelle C.J."/>
            <person name="Probst A.J."/>
            <person name="Thomas B.C."/>
            <person name="Singh A."/>
            <person name="Wilkins M.J."/>
            <person name="Karaoz U."/>
            <person name="Brodie E.L."/>
            <person name="Williams K.H."/>
            <person name="Hubbard S.S."/>
            <person name="Banfield J.F."/>
        </authorList>
    </citation>
    <scope>NUCLEOTIDE SEQUENCE [LARGE SCALE GENOMIC DNA]</scope>
</reference>
<comment type="caution">
    <text evidence="1">The sequence shown here is derived from an EMBL/GenBank/DDBJ whole genome shotgun (WGS) entry which is preliminary data.</text>
</comment>
<accession>A0A1G2PKH4</accession>
<gene>
    <name evidence="1" type="ORF">A2806_03935</name>
</gene>
<protein>
    <submittedName>
        <fullName evidence="1">Uncharacterized protein</fullName>
    </submittedName>
</protein>
<proteinExistence type="predicted"/>
<name>A0A1G2PKH4_9BACT</name>